<dbReference type="AlphaFoldDB" id="A0A3R6MM57"/>
<feature type="chain" id="PRO_5018697668" description="Spi protease inhibitor domain-containing protein" evidence="7">
    <location>
        <begin position="24"/>
        <end position="844"/>
    </location>
</feature>
<dbReference type="InterPro" id="IPR044934">
    <property type="entry name" value="Streptopain_sf"/>
</dbReference>
<comment type="similarity">
    <text evidence="1">Belongs to the peptidase C10 family.</text>
</comment>
<keyword evidence="11" id="KW-1185">Reference proteome</keyword>
<feature type="domain" description="Spi protease inhibitor" evidence="8">
    <location>
        <begin position="35"/>
        <end position="117"/>
    </location>
</feature>
<feature type="domain" description="MBG" evidence="9">
    <location>
        <begin position="717"/>
        <end position="792"/>
    </location>
</feature>
<dbReference type="Gene3D" id="3.30.160.710">
    <property type="match status" value="1"/>
</dbReference>
<keyword evidence="2" id="KW-0645">Protease</keyword>
<feature type="active site" description="Nucleophile" evidence="6">
    <location>
        <position position="174"/>
    </location>
</feature>
<dbReference type="Gene3D" id="3.90.70.50">
    <property type="entry name" value="Peptidase C10, streptopain"/>
    <property type="match status" value="1"/>
</dbReference>
<dbReference type="EMBL" id="QRNO01000021">
    <property type="protein sequence ID" value="RHK51087.1"/>
    <property type="molecule type" value="Genomic_DNA"/>
</dbReference>
<dbReference type="InterPro" id="IPR038765">
    <property type="entry name" value="Papain-like_cys_pep_sf"/>
</dbReference>
<comment type="caution">
    <text evidence="10">The sequence shown here is derived from an EMBL/GenBank/DDBJ whole genome shotgun (WGS) entry which is preliminary data.</text>
</comment>
<dbReference type="PRINTS" id="PR00797">
    <property type="entry name" value="STREPTOPAIN"/>
</dbReference>
<keyword evidence="5" id="KW-0788">Thiol protease</keyword>
<dbReference type="OrthoDB" id="2235251at2"/>
<evidence type="ECO:0000256" key="5">
    <source>
        <dbReference type="ARBA" id="ARBA00022807"/>
    </source>
</evidence>
<evidence type="ECO:0000256" key="2">
    <source>
        <dbReference type="ARBA" id="ARBA00022670"/>
    </source>
</evidence>
<keyword evidence="3 7" id="KW-0732">Signal</keyword>
<dbReference type="InterPro" id="IPR041286">
    <property type="entry name" value="MBG_2"/>
</dbReference>
<organism evidence="10 11">
    <name type="scientific">Leyella stercorea</name>
    <dbReference type="NCBI Taxonomy" id="363265"/>
    <lineage>
        <taxon>Bacteria</taxon>
        <taxon>Pseudomonadati</taxon>
        <taxon>Bacteroidota</taxon>
        <taxon>Bacteroidia</taxon>
        <taxon>Bacteroidales</taxon>
        <taxon>Prevotellaceae</taxon>
        <taxon>Leyella</taxon>
    </lineage>
</organism>
<dbReference type="Pfam" id="PF13734">
    <property type="entry name" value="Inhibitor_I69"/>
    <property type="match status" value="1"/>
</dbReference>
<dbReference type="Proteomes" id="UP000286598">
    <property type="component" value="Unassembled WGS sequence"/>
</dbReference>
<dbReference type="Pfam" id="PF01640">
    <property type="entry name" value="Peptidase_C10"/>
    <property type="match status" value="1"/>
</dbReference>
<gene>
    <name evidence="10" type="ORF">DW060_05620</name>
</gene>
<evidence type="ECO:0000313" key="10">
    <source>
        <dbReference type="EMBL" id="RHK51087.1"/>
    </source>
</evidence>
<evidence type="ECO:0000256" key="4">
    <source>
        <dbReference type="ARBA" id="ARBA00022801"/>
    </source>
</evidence>
<evidence type="ECO:0000256" key="6">
    <source>
        <dbReference type="PIRSR" id="PIRSR600200-1"/>
    </source>
</evidence>
<evidence type="ECO:0000256" key="1">
    <source>
        <dbReference type="ARBA" id="ARBA00009693"/>
    </source>
</evidence>
<feature type="active site" description="Proton acceptor" evidence="6">
    <location>
        <position position="322"/>
    </location>
</feature>
<dbReference type="GO" id="GO:0008234">
    <property type="term" value="F:cysteine-type peptidase activity"/>
    <property type="evidence" value="ECO:0007669"/>
    <property type="project" value="UniProtKB-KW"/>
</dbReference>
<evidence type="ECO:0008006" key="12">
    <source>
        <dbReference type="Google" id="ProtNLM"/>
    </source>
</evidence>
<name>A0A3R6MM57_9BACT</name>
<feature type="domain" description="MBG" evidence="9">
    <location>
        <begin position="644"/>
        <end position="697"/>
    </location>
</feature>
<dbReference type="Gene3D" id="3.80.10.10">
    <property type="entry name" value="Ribonuclease Inhibitor"/>
    <property type="match status" value="1"/>
</dbReference>
<dbReference type="SUPFAM" id="SSF54001">
    <property type="entry name" value="Cysteine proteinases"/>
    <property type="match status" value="1"/>
</dbReference>
<protein>
    <recommendedName>
        <fullName evidence="12">Spi protease inhibitor domain-containing protein</fullName>
    </recommendedName>
</protein>
<dbReference type="InterPro" id="IPR026906">
    <property type="entry name" value="LRR_5"/>
</dbReference>
<dbReference type="InterPro" id="IPR000200">
    <property type="entry name" value="Peptidase_C10"/>
</dbReference>
<evidence type="ECO:0000259" key="8">
    <source>
        <dbReference type="Pfam" id="PF13734"/>
    </source>
</evidence>
<reference evidence="10 11" key="1">
    <citation type="submission" date="2018-08" db="EMBL/GenBank/DDBJ databases">
        <title>A genome reference for cultivated species of the human gut microbiota.</title>
        <authorList>
            <person name="Zou Y."/>
            <person name="Xue W."/>
            <person name="Luo G."/>
        </authorList>
    </citation>
    <scope>NUCLEOTIDE SEQUENCE [LARGE SCALE GENOMIC DNA]</scope>
    <source>
        <strain evidence="10 11">AF42-9</strain>
    </source>
</reference>
<dbReference type="InterPro" id="IPR032675">
    <property type="entry name" value="LRR_dom_sf"/>
</dbReference>
<dbReference type="GO" id="GO:0006508">
    <property type="term" value="P:proteolysis"/>
    <property type="evidence" value="ECO:0007669"/>
    <property type="project" value="UniProtKB-KW"/>
</dbReference>
<evidence type="ECO:0000256" key="7">
    <source>
        <dbReference type="SAM" id="SignalP"/>
    </source>
</evidence>
<evidence type="ECO:0000259" key="9">
    <source>
        <dbReference type="Pfam" id="PF18676"/>
    </source>
</evidence>
<feature type="signal peptide" evidence="7">
    <location>
        <begin position="1"/>
        <end position="23"/>
    </location>
</feature>
<dbReference type="InterPro" id="IPR025896">
    <property type="entry name" value="Spi_Prtas-inh"/>
</dbReference>
<evidence type="ECO:0000313" key="11">
    <source>
        <dbReference type="Proteomes" id="UP000286598"/>
    </source>
</evidence>
<sequence length="844" mass="92253">MNINKRYTFVPLALMFLVAGASAAPRSKTQMKAVAIKLLGSARMKAAARGSFSIDTKAIKELKASEGYVVYGSEGNGFAVIATDDTSPAILGYSDTKFEPKSTNPNFEWWLSMVNEAVVSRAKASKVALVKKMPSGYGYAESVAALCETRWGQNKPYNNLCPTATNGTRTLTGCAATSTAQVLRYHRAPEHGIGSRTIYYPANNMSGTKISADFEKSKYDWNAMLETYDSKYSLEEGDAVALIMHDLGVAVGMEYGSEADGGSGALHENVAKGLQRYYGIEDAKYIVRKDYSDNEWMRIIYEQINNKQPLVYGGFDKSMGGHSFVLDGYDAEGKVHVNWGWDGNYDGYYDINILDPQAYKFSSNQEAVINITPDKASSTLKGNIALEAAGTLAAQIDADKFYNYDTLTVSGNINAADLRTLRSMAGRDAEGNRTRGHLRVLDLSEARIIAGSDYYMMENGKKLIVERDASLPDKVFSKTRLEKIVFPKTGISSFGKGVWAYTSKLKEVVLTASADANFLYEDGIVYNSDKTTLIAALPFQPNGVDIKHGVIDVADYAFAGCNLMPRVSLSSDVKTIGKEAFANCWSLTEFKVFSKSMPQLNGTNVFKGANVESCLLTVRAGSKMRFLNTAQWNDFANIVEFGTTIKARNQAREYGDENPKLTFTIIGDKVKGKPVLSCEATAESKCGRYTIHIEPGTITDEAVDFEDGYLVVTQAPLYVTVEDAARETGMENPVFNITYDGFKHEETADVLTTKPVASCIADATSQAGKYEITVSGGEADNYELFYNNGWLTVTPSTAINGSRVTEETTFNVYTLEGVCVKHNAKNLDGLASGVYVVRGKKIVK</sequence>
<dbReference type="Gene3D" id="3.40.50.12480">
    <property type="match status" value="1"/>
</dbReference>
<dbReference type="Pfam" id="PF13306">
    <property type="entry name" value="LRR_5"/>
    <property type="match status" value="2"/>
</dbReference>
<dbReference type="Pfam" id="PF18676">
    <property type="entry name" value="MBG_2"/>
    <property type="match status" value="2"/>
</dbReference>
<accession>A0A3R6MM57</accession>
<evidence type="ECO:0000256" key="3">
    <source>
        <dbReference type="ARBA" id="ARBA00022729"/>
    </source>
</evidence>
<keyword evidence="4" id="KW-0378">Hydrolase</keyword>
<proteinExistence type="inferred from homology"/>